<dbReference type="EMBL" id="LAZR01001712">
    <property type="protein sequence ID" value="KKN40302.1"/>
    <property type="molecule type" value="Genomic_DNA"/>
</dbReference>
<comment type="caution">
    <text evidence="1">The sequence shown here is derived from an EMBL/GenBank/DDBJ whole genome shotgun (WGS) entry which is preliminary data.</text>
</comment>
<organism evidence="1">
    <name type="scientific">marine sediment metagenome</name>
    <dbReference type="NCBI Taxonomy" id="412755"/>
    <lineage>
        <taxon>unclassified sequences</taxon>
        <taxon>metagenomes</taxon>
        <taxon>ecological metagenomes</taxon>
    </lineage>
</organism>
<name>A0A0F9QTI3_9ZZZZ</name>
<evidence type="ECO:0000313" key="1">
    <source>
        <dbReference type="EMBL" id="KKN40302.1"/>
    </source>
</evidence>
<dbReference type="AlphaFoldDB" id="A0A0F9QTI3"/>
<sequence length="56" mass="6334">MNNRTCNHRIDPLSRCVYCDTRMCEDCVADGDVEDCEKSPSGKHEPDVYYGDGIYG</sequence>
<proteinExistence type="predicted"/>
<accession>A0A0F9QTI3</accession>
<reference evidence="1" key="1">
    <citation type="journal article" date="2015" name="Nature">
        <title>Complex archaea that bridge the gap between prokaryotes and eukaryotes.</title>
        <authorList>
            <person name="Spang A."/>
            <person name="Saw J.H."/>
            <person name="Jorgensen S.L."/>
            <person name="Zaremba-Niedzwiedzka K."/>
            <person name="Martijn J."/>
            <person name="Lind A.E."/>
            <person name="van Eijk R."/>
            <person name="Schleper C."/>
            <person name="Guy L."/>
            <person name="Ettema T.J."/>
        </authorList>
    </citation>
    <scope>NUCLEOTIDE SEQUENCE</scope>
</reference>
<gene>
    <name evidence="1" type="ORF">LCGC14_0734590</name>
</gene>
<protein>
    <submittedName>
        <fullName evidence="1">Uncharacterized protein</fullName>
    </submittedName>
</protein>